<proteinExistence type="predicted"/>
<evidence type="ECO:0000313" key="4">
    <source>
        <dbReference type="EMBL" id="GAA5080392.1"/>
    </source>
</evidence>
<dbReference type="RefSeq" id="WP_259553268.1">
    <property type="nucleotide sequence ID" value="NZ_BAABHW010000006.1"/>
</dbReference>
<organism evidence="4 5">
    <name type="scientific">[Roseibacterium] beibuensis</name>
    <dbReference type="NCBI Taxonomy" id="1193142"/>
    <lineage>
        <taxon>Bacteria</taxon>
        <taxon>Pseudomonadati</taxon>
        <taxon>Pseudomonadota</taxon>
        <taxon>Alphaproteobacteria</taxon>
        <taxon>Rhodobacterales</taxon>
        <taxon>Roseobacteraceae</taxon>
        <taxon>Roseicyclus</taxon>
    </lineage>
</organism>
<feature type="domain" description="N-acetyltransferase" evidence="3">
    <location>
        <begin position="1"/>
        <end position="143"/>
    </location>
</feature>
<dbReference type="PROSITE" id="PS51186">
    <property type="entry name" value="GNAT"/>
    <property type="match status" value="1"/>
</dbReference>
<keyword evidence="1" id="KW-0808">Transferase</keyword>
<dbReference type="PANTHER" id="PTHR43877:SF1">
    <property type="entry name" value="ACETYLTRANSFERASE"/>
    <property type="match status" value="1"/>
</dbReference>
<dbReference type="CDD" id="cd04301">
    <property type="entry name" value="NAT_SF"/>
    <property type="match status" value="1"/>
</dbReference>
<dbReference type="Proteomes" id="UP001499910">
    <property type="component" value="Unassembled WGS sequence"/>
</dbReference>
<dbReference type="Gene3D" id="3.40.630.30">
    <property type="match status" value="1"/>
</dbReference>
<evidence type="ECO:0000256" key="1">
    <source>
        <dbReference type="ARBA" id="ARBA00022679"/>
    </source>
</evidence>
<evidence type="ECO:0000256" key="2">
    <source>
        <dbReference type="ARBA" id="ARBA00023315"/>
    </source>
</evidence>
<dbReference type="SUPFAM" id="SSF55729">
    <property type="entry name" value="Acyl-CoA N-acyltransferases (Nat)"/>
    <property type="match status" value="1"/>
</dbReference>
<gene>
    <name evidence="4" type="ORF">GCM10023209_33900</name>
</gene>
<evidence type="ECO:0000313" key="5">
    <source>
        <dbReference type="Proteomes" id="UP001499910"/>
    </source>
</evidence>
<dbReference type="Pfam" id="PF13673">
    <property type="entry name" value="Acetyltransf_10"/>
    <property type="match status" value="1"/>
</dbReference>
<evidence type="ECO:0000259" key="3">
    <source>
        <dbReference type="PROSITE" id="PS51186"/>
    </source>
</evidence>
<dbReference type="InterPro" id="IPR050832">
    <property type="entry name" value="Bact_Acetyltransf"/>
</dbReference>
<reference evidence="5" key="1">
    <citation type="journal article" date="2019" name="Int. J. Syst. Evol. Microbiol.">
        <title>The Global Catalogue of Microorganisms (GCM) 10K type strain sequencing project: providing services to taxonomists for standard genome sequencing and annotation.</title>
        <authorList>
            <consortium name="The Broad Institute Genomics Platform"/>
            <consortium name="The Broad Institute Genome Sequencing Center for Infectious Disease"/>
            <person name="Wu L."/>
            <person name="Ma J."/>
        </authorList>
    </citation>
    <scope>NUCLEOTIDE SEQUENCE [LARGE SCALE GENOMIC DNA]</scope>
    <source>
        <strain evidence="5">JCM 18015</strain>
    </source>
</reference>
<dbReference type="InterPro" id="IPR016181">
    <property type="entry name" value="Acyl_CoA_acyltransferase"/>
</dbReference>
<dbReference type="InterPro" id="IPR000182">
    <property type="entry name" value="GNAT_dom"/>
</dbReference>
<dbReference type="PANTHER" id="PTHR43877">
    <property type="entry name" value="AMINOALKYLPHOSPHONATE N-ACETYLTRANSFERASE-RELATED-RELATED"/>
    <property type="match status" value="1"/>
</dbReference>
<sequence>MQISLARTNAARQACFDIRRAVFIDEQRIPEAEEWDACDDRCTHVLASTPSGQPAGTARIIGKGDRAKIGRVAVLSEFRGTGLGRDLVQFCLQHARQSGFAGAELEAQLYAIPFYERLGFTAEGPEFDDGSGILHRYMALGFRRAKTSATIAQ</sequence>
<comment type="caution">
    <text evidence="4">The sequence shown here is derived from an EMBL/GenBank/DDBJ whole genome shotgun (WGS) entry which is preliminary data.</text>
</comment>
<dbReference type="EMBL" id="BAABHW010000006">
    <property type="protein sequence ID" value="GAA5080392.1"/>
    <property type="molecule type" value="Genomic_DNA"/>
</dbReference>
<accession>A0ABP9LLR1</accession>
<keyword evidence="2" id="KW-0012">Acyltransferase</keyword>
<protein>
    <submittedName>
        <fullName evidence="4">GNAT family N-acetyltransferase</fullName>
    </submittedName>
</protein>
<keyword evidence="5" id="KW-1185">Reference proteome</keyword>
<name>A0ABP9LLR1_9RHOB</name>